<evidence type="ECO:0000256" key="1">
    <source>
        <dbReference type="SAM" id="Phobius"/>
    </source>
</evidence>
<feature type="transmembrane region" description="Helical" evidence="1">
    <location>
        <begin position="315"/>
        <end position="336"/>
    </location>
</feature>
<sequence>MNSMEFQTHKMSLFHYTWPIFIELLLQMLVGNVDQMMMSQVSQNAVAAIGNANQIVNVLIITFSVISLAMTILVTQYFGSGNPERVSETYSLALAVNFGFGLVISAALVFFNMSIFNWMRVPAEILHDGSVYITIIGLGMIFQALFMTYIAMFRTQGWMKQTMAVSALMNVLNIVGNFVFIRGWGIIPPLGIAGVAISSTVSRLIGLGLLIVMFNLRSTIAVSLRTLTPFPWKQLKKLLAIGVPSGGESVSYNLSQMVITKIVNGFGTAVINTRVYANMFAMVSYMYGSAVSQAAQILVGILIGGRKLEEAHKQVMRTLVYSLIIGVGVSVLLYCFSDELFGLFTQDPTVLRLGKQVMFIEIFLEAGRSCF</sequence>
<dbReference type="Proteomes" id="UP000480929">
    <property type="component" value="Unassembled WGS sequence"/>
</dbReference>
<reference evidence="4 5" key="1">
    <citation type="journal article" date="2019" name="Nat. Med.">
        <title>A library of human gut bacterial isolates paired with longitudinal multiomics data enables mechanistic microbiome research.</title>
        <authorList>
            <person name="Poyet M."/>
            <person name="Groussin M."/>
            <person name="Gibbons S.M."/>
            <person name="Avila-Pacheco J."/>
            <person name="Jiang X."/>
            <person name="Kearney S.M."/>
            <person name="Perrotta A.R."/>
            <person name="Berdy B."/>
            <person name="Zhao S."/>
            <person name="Lieberman T.D."/>
            <person name="Swanson P.K."/>
            <person name="Smith M."/>
            <person name="Roesemann S."/>
            <person name="Alexander J.E."/>
            <person name="Rich S.A."/>
            <person name="Livny J."/>
            <person name="Vlamakis H."/>
            <person name="Clish C."/>
            <person name="Bullock K."/>
            <person name="Deik A."/>
            <person name="Scott J."/>
            <person name="Pierce K.A."/>
            <person name="Xavier R.J."/>
            <person name="Alm E.J."/>
        </authorList>
    </citation>
    <scope>NUCLEOTIDE SEQUENCE [LARGE SCALE GENOMIC DNA]</scope>
    <source>
        <strain evidence="2 4">BIOML-A4</strain>
        <strain evidence="3 5">BIOML-A5</strain>
    </source>
</reference>
<evidence type="ECO:0000313" key="5">
    <source>
        <dbReference type="Proteomes" id="UP000480929"/>
    </source>
</evidence>
<keyword evidence="1" id="KW-1133">Transmembrane helix</keyword>
<organism evidence="2 4">
    <name type="scientific">Holdemania massiliensis</name>
    <dbReference type="NCBI Taxonomy" id="1468449"/>
    <lineage>
        <taxon>Bacteria</taxon>
        <taxon>Bacillati</taxon>
        <taxon>Bacillota</taxon>
        <taxon>Erysipelotrichia</taxon>
        <taxon>Erysipelotrichales</taxon>
        <taxon>Erysipelotrichaceae</taxon>
        <taxon>Holdemania</taxon>
    </lineage>
</organism>
<feature type="transmembrane region" description="Helical" evidence="1">
    <location>
        <begin position="190"/>
        <end position="216"/>
    </location>
</feature>
<dbReference type="PANTHER" id="PTHR42925:SF1">
    <property type="entry name" value="VIRULENCE FACTOR MVIN"/>
    <property type="match status" value="1"/>
</dbReference>
<dbReference type="PANTHER" id="PTHR42925">
    <property type="entry name" value="MULTIDRUG AND TOXIN EFFLUX PROTEIN MATE FAMILY"/>
    <property type="match status" value="1"/>
</dbReference>
<dbReference type="NCBIfam" id="TIGR00797">
    <property type="entry name" value="matE"/>
    <property type="match status" value="1"/>
</dbReference>
<name>A0A6N7SAD3_9FIRM</name>
<proteinExistence type="predicted"/>
<feature type="transmembrane region" description="Helical" evidence="1">
    <location>
        <begin position="164"/>
        <end position="184"/>
    </location>
</feature>
<dbReference type="AlphaFoldDB" id="A0A6N7SAD3"/>
<protein>
    <submittedName>
        <fullName evidence="2">MATE family efflux transporter</fullName>
    </submittedName>
</protein>
<feature type="transmembrane region" description="Helical" evidence="1">
    <location>
        <begin position="12"/>
        <end position="30"/>
    </location>
</feature>
<keyword evidence="5" id="KW-1185">Reference proteome</keyword>
<dbReference type="EMBL" id="WKPI01000035">
    <property type="protein sequence ID" value="MSC34479.1"/>
    <property type="molecule type" value="Genomic_DNA"/>
</dbReference>
<evidence type="ECO:0000313" key="3">
    <source>
        <dbReference type="EMBL" id="MSC34479.1"/>
    </source>
</evidence>
<gene>
    <name evidence="3" type="ORF">GKD88_15240</name>
    <name evidence="2" type="ORF">GKE08_15570</name>
</gene>
<dbReference type="GO" id="GO:0042910">
    <property type="term" value="F:xenobiotic transmembrane transporter activity"/>
    <property type="evidence" value="ECO:0007669"/>
    <property type="project" value="InterPro"/>
</dbReference>
<accession>A0A6N7SAD3</accession>
<feature type="transmembrane region" description="Helical" evidence="1">
    <location>
        <begin position="55"/>
        <end position="78"/>
    </location>
</feature>
<dbReference type="Pfam" id="PF01554">
    <property type="entry name" value="MatE"/>
    <property type="match status" value="2"/>
</dbReference>
<dbReference type="EMBL" id="WKPJ01000033">
    <property type="protein sequence ID" value="MSA90749.1"/>
    <property type="molecule type" value="Genomic_DNA"/>
</dbReference>
<evidence type="ECO:0000313" key="4">
    <source>
        <dbReference type="Proteomes" id="UP000433575"/>
    </source>
</evidence>
<dbReference type="OrthoDB" id="62420at2"/>
<dbReference type="GO" id="GO:0015297">
    <property type="term" value="F:antiporter activity"/>
    <property type="evidence" value="ECO:0007669"/>
    <property type="project" value="InterPro"/>
</dbReference>
<feature type="transmembrane region" description="Helical" evidence="1">
    <location>
        <begin position="90"/>
        <end position="111"/>
    </location>
</feature>
<dbReference type="Proteomes" id="UP000433575">
    <property type="component" value="Unassembled WGS sequence"/>
</dbReference>
<dbReference type="InterPro" id="IPR047135">
    <property type="entry name" value="YsiQ"/>
</dbReference>
<feature type="transmembrane region" description="Helical" evidence="1">
    <location>
        <begin position="284"/>
        <end position="303"/>
    </location>
</feature>
<feature type="transmembrane region" description="Helical" evidence="1">
    <location>
        <begin position="131"/>
        <end position="152"/>
    </location>
</feature>
<keyword evidence="1" id="KW-0472">Membrane</keyword>
<evidence type="ECO:0000313" key="2">
    <source>
        <dbReference type="EMBL" id="MSA90749.1"/>
    </source>
</evidence>
<dbReference type="GO" id="GO:0016020">
    <property type="term" value="C:membrane"/>
    <property type="evidence" value="ECO:0007669"/>
    <property type="project" value="InterPro"/>
</dbReference>
<keyword evidence="1" id="KW-0812">Transmembrane</keyword>
<dbReference type="CDD" id="cd13134">
    <property type="entry name" value="MATE_like_8"/>
    <property type="match status" value="1"/>
</dbReference>
<dbReference type="InterPro" id="IPR002528">
    <property type="entry name" value="MATE_fam"/>
</dbReference>
<comment type="caution">
    <text evidence="2">The sequence shown here is derived from an EMBL/GenBank/DDBJ whole genome shotgun (WGS) entry which is preliminary data.</text>
</comment>